<gene>
    <name evidence="2" type="ORF">psal_cds_285</name>
</gene>
<sequence>MASTAFNRPQSAQQQQALIQSLLGQQGAGQQQQQQQTSRSRRGRQDGLPAGSRAPPANAGQTRYSRTGGAIPATDPVAMELASRRARAPAQSTGSRVVGARGIQRGGFATGSPISATGEQAVEEFLDSHSDCQGLTRESLMNFLATVNQLGYNLEDVQSAMRTLYESGALGTALPDLQRRSRWAGGVFAAEVLGTRGARGEVPLPSTLWYIASTYCDALDTVTAGLEQIAGGTFGTEALDEPLPAANTLVDQATLNQIDASLAAFLASHPQCAPSEEELRWFLAMVDRARADGRTMFALLRAFGLEGHFPELMSRSNVRWAGGAFTPATTGVTDQTFNQFKRSLLWAAVERYCPEMGPFDQFIYNIVSGRAAEGLAVPQAGDVMGTAAGFKPNGTNGNGFGNAGGLFGGSAGTGAGIFGGSAGRSRAGSGTFGTRGAAANARPMSL</sequence>
<organism evidence="2 3">
    <name type="scientific">Pandoravirus salinus</name>
    <dbReference type="NCBI Taxonomy" id="1349410"/>
    <lineage>
        <taxon>Viruses</taxon>
        <taxon>Pandoravirus</taxon>
    </lineage>
</organism>
<feature type="compositionally biased region" description="Low complexity" evidence="1">
    <location>
        <begin position="10"/>
        <end position="38"/>
    </location>
</feature>
<evidence type="ECO:0000313" key="2">
    <source>
        <dbReference type="EMBL" id="AGO83875.1"/>
    </source>
</evidence>
<evidence type="ECO:0000256" key="1">
    <source>
        <dbReference type="SAM" id="MobiDB-lite"/>
    </source>
</evidence>
<dbReference type="GeneID" id="16605662"/>
<feature type="compositionally biased region" description="Low complexity" evidence="1">
    <location>
        <begin position="426"/>
        <end position="439"/>
    </location>
</feature>
<dbReference type="KEGG" id="vg:16605662"/>
<accession>S4W175</accession>
<feature type="region of interest" description="Disordered" evidence="1">
    <location>
        <begin position="426"/>
        <end position="446"/>
    </location>
</feature>
<reference evidence="2 3" key="1">
    <citation type="journal article" date="2013" name="Science">
        <title>Pandoraviruses: amoeba viruses with genomes up to 2.5 Mb reaching that of parasitic eukaryotes.</title>
        <authorList>
            <person name="Philippe N."/>
            <person name="Legendre M."/>
            <person name="Doutre G."/>
            <person name="Coute Y."/>
            <person name="Poirot O."/>
            <person name="Lescot M."/>
            <person name="Arslan D."/>
            <person name="Seltzer V."/>
            <person name="Bertaux L."/>
            <person name="Bruley C."/>
            <person name="Garin J."/>
            <person name="Claverie J.M."/>
            <person name="Abergel C."/>
        </authorList>
    </citation>
    <scope>NUCLEOTIDE SEQUENCE [LARGE SCALE GENOMIC DNA]</scope>
</reference>
<name>S4W175_9VIRU</name>
<protein>
    <submittedName>
        <fullName evidence="2">Uncharacterized protein</fullName>
    </submittedName>
</protein>
<dbReference type="RefSeq" id="YP_008436940.1">
    <property type="nucleotide sequence ID" value="NC_022098.1"/>
</dbReference>
<evidence type="ECO:0000313" key="3">
    <source>
        <dbReference type="Proteomes" id="UP000204584"/>
    </source>
</evidence>
<keyword evidence="3" id="KW-1185">Reference proteome</keyword>
<dbReference type="Proteomes" id="UP000204584">
    <property type="component" value="Segment"/>
</dbReference>
<dbReference type="EMBL" id="KC977571">
    <property type="protein sequence ID" value="AGO83875.1"/>
    <property type="molecule type" value="Genomic_DNA"/>
</dbReference>
<feature type="region of interest" description="Disordered" evidence="1">
    <location>
        <begin position="1"/>
        <end position="72"/>
    </location>
</feature>
<proteinExistence type="predicted"/>